<evidence type="ECO:0000313" key="2">
    <source>
        <dbReference type="Proteomes" id="UP000602745"/>
    </source>
</evidence>
<name>A0A8J2YFW0_9RHOB</name>
<dbReference type="AlphaFoldDB" id="A0A8J2YFW0"/>
<keyword evidence="2" id="KW-1185">Reference proteome</keyword>
<dbReference type="Proteomes" id="UP000602745">
    <property type="component" value="Unassembled WGS sequence"/>
</dbReference>
<dbReference type="RefSeq" id="WP_188408637.1">
    <property type="nucleotide sequence ID" value="NZ_BMCP01000001.1"/>
</dbReference>
<proteinExistence type="predicted"/>
<dbReference type="EMBL" id="BMCP01000001">
    <property type="protein sequence ID" value="GGE35130.1"/>
    <property type="molecule type" value="Genomic_DNA"/>
</dbReference>
<organism evidence="1 2">
    <name type="scientific">Agaricicola taiwanensis</name>
    <dbReference type="NCBI Taxonomy" id="591372"/>
    <lineage>
        <taxon>Bacteria</taxon>
        <taxon>Pseudomonadati</taxon>
        <taxon>Pseudomonadota</taxon>
        <taxon>Alphaproteobacteria</taxon>
        <taxon>Rhodobacterales</taxon>
        <taxon>Paracoccaceae</taxon>
        <taxon>Agaricicola</taxon>
    </lineage>
</organism>
<gene>
    <name evidence="1" type="ORF">GCM10007276_10780</name>
</gene>
<reference evidence="1" key="2">
    <citation type="submission" date="2020-09" db="EMBL/GenBank/DDBJ databases">
        <authorList>
            <person name="Sun Q."/>
            <person name="Sedlacek I."/>
        </authorList>
    </citation>
    <scope>NUCLEOTIDE SEQUENCE</scope>
    <source>
        <strain evidence="1">CCM 7684</strain>
    </source>
</reference>
<protein>
    <submittedName>
        <fullName evidence="1">Uncharacterized protein</fullName>
    </submittedName>
</protein>
<sequence>MKLALIDTLAAFRWARDNGYDVIVTDNPMLARDPAAEGRVLDGDAAVSQDEANRFGRETIALAERIDEALRAGGVPAALGLPAEALRLAGASSRVISTIVYRGLVAARAVATHRPEAIGIGFTDQPMTGSDGIALSRLHVPAVSLSEEGFFGALPVTLQSFPEPGSRSEADVPQDILRRSMHLPLSFLLLEAAQRLKLTRGRRDIFVLSENEALREALPHLAFSGARLRRLGKPKLPPSIGLPPAELPIMVAKEISSSISGLGLFDMAQAEAMARILTLWCARAVARVAADWPHIRKQMAGMLAGQAQPIVLTNGLFGPRGTLTYAALKAAGATVVDFEHGVTTGLSAHSQAKINFSEAATSDVVLCASQTAAKAFAEARGAAATRIEPIGLADQTRRLFRPRLQRRLSRQALGLASQETVIFHVSTWIYQGNLRAGFGMPTERFVETLERRLVEDVYGTLPHKVVFKPYPTERLAHHPPLEARLKLATNVSLSPPEDLRYLRAAADVLVTGVPTSTLGWIVGADVPVVWLGSRQVLPLISPEQDEEVSRSFLTVDIDREDWPERLRELLARPLGEIREAWAAKRQHRDAFYRRAITGPEGSGGRRAAAIIRELMREKSTS</sequence>
<evidence type="ECO:0000313" key="1">
    <source>
        <dbReference type="EMBL" id="GGE35130.1"/>
    </source>
</evidence>
<comment type="caution">
    <text evidence="1">The sequence shown here is derived from an EMBL/GenBank/DDBJ whole genome shotgun (WGS) entry which is preliminary data.</text>
</comment>
<reference evidence="1" key="1">
    <citation type="journal article" date="2014" name="Int. J. Syst. Evol. Microbiol.">
        <title>Complete genome sequence of Corynebacterium casei LMG S-19264T (=DSM 44701T), isolated from a smear-ripened cheese.</title>
        <authorList>
            <consortium name="US DOE Joint Genome Institute (JGI-PGF)"/>
            <person name="Walter F."/>
            <person name="Albersmeier A."/>
            <person name="Kalinowski J."/>
            <person name="Ruckert C."/>
        </authorList>
    </citation>
    <scope>NUCLEOTIDE SEQUENCE</scope>
    <source>
        <strain evidence="1">CCM 7684</strain>
    </source>
</reference>
<accession>A0A8J2YFW0</accession>